<keyword evidence="2" id="KW-1185">Reference proteome</keyword>
<comment type="caution">
    <text evidence="1">The sequence shown here is derived from an EMBL/GenBank/DDBJ whole genome shotgun (WGS) entry which is preliminary data.</text>
</comment>
<dbReference type="Proteomes" id="UP000295818">
    <property type="component" value="Unassembled WGS sequence"/>
</dbReference>
<organism evidence="1 2">
    <name type="scientific">Kribbella orskensis</name>
    <dbReference type="NCBI Taxonomy" id="2512216"/>
    <lineage>
        <taxon>Bacteria</taxon>
        <taxon>Bacillati</taxon>
        <taxon>Actinomycetota</taxon>
        <taxon>Actinomycetes</taxon>
        <taxon>Propionibacteriales</taxon>
        <taxon>Kribbellaceae</taxon>
        <taxon>Kribbella</taxon>
    </lineage>
</organism>
<proteinExistence type="predicted"/>
<reference evidence="1 2" key="1">
    <citation type="journal article" date="2015" name="Stand. Genomic Sci.">
        <title>Genomic Encyclopedia of Bacterial and Archaeal Type Strains, Phase III: the genomes of soil and plant-associated and newly described type strains.</title>
        <authorList>
            <person name="Whitman W.B."/>
            <person name="Woyke T."/>
            <person name="Klenk H.P."/>
            <person name="Zhou Y."/>
            <person name="Lilburn T.G."/>
            <person name="Beck B.J."/>
            <person name="De Vos P."/>
            <person name="Vandamme P."/>
            <person name="Eisen J.A."/>
            <person name="Garrity G."/>
            <person name="Hugenholtz P."/>
            <person name="Kyrpides N.C."/>
        </authorList>
    </citation>
    <scope>NUCLEOTIDE SEQUENCE [LARGE SCALE GENOMIC DNA]</scope>
    <source>
        <strain evidence="1 2">VKM Ac-2538</strain>
    </source>
</reference>
<evidence type="ECO:0008006" key="3">
    <source>
        <dbReference type="Google" id="ProtNLM"/>
    </source>
</evidence>
<name>A0ABY2BDZ5_9ACTN</name>
<sequence>MTNLTVLKLAAAAEAITVTLLFANLLTVHWPAASSALGPTHGTAYLVTVVTALTATNAPAKAKWLSFVPAVGGYLALRVLRSHASAVPAASER</sequence>
<evidence type="ECO:0000313" key="2">
    <source>
        <dbReference type="Proteomes" id="UP000295818"/>
    </source>
</evidence>
<evidence type="ECO:0000313" key="1">
    <source>
        <dbReference type="EMBL" id="TCO17410.1"/>
    </source>
</evidence>
<protein>
    <recommendedName>
        <fullName evidence="3">DUF3817 domain-containing protein</fullName>
    </recommendedName>
</protein>
<gene>
    <name evidence="1" type="ORF">EV644_11458</name>
</gene>
<dbReference type="RefSeq" id="WP_132192264.1">
    <property type="nucleotide sequence ID" value="NZ_SLWM01000014.1"/>
</dbReference>
<accession>A0ABY2BDZ5</accession>
<dbReference type="EMBL" id="SLWM01000014">
    <property type="protein sequence ID" value="TCO17410.1"/>
    <property type="molecule type" value="Genomic_DNA"/>
</dbReference>